<keyword evidence="8 9" id="KW-0456">Lyase</keyword>
<dbReference type="InterPro" id="IPR020809">
    <property type="entry name" value="Enolase_CS"/>
</dbReference>
<feature type="domain" description="Enolase C-terminal TIM barrel" evidence="10">
    <location>
        <begin position="138"/>
        <end position="425"/>
    </location>
</feature>
<evidence type="ECO:0000256" key="7">
    <source>
        <dbReference type="ARBA" id="ARBA00023152"/>
    </source>
</evidence>
<keyword evidence="13" id="KW-1185">Reference proteome</keyword>
<dbReference type="InterPro" id="IPR000941">
    <property type="entry name" value="Enolase"/>
</dbReference>
<comment type="catalytic activity">
    <reaction evidence="9">
        <text>(2R)-2-phosphoglycerate = phosphoenolpyruvate + H2O</text>
        <dbReference type="Rhea" id="RHEA:10164"/>
        <dbReference type="ChEBI" id="CHEBI:15377"/>
        <dbReference type="ChEBI" id="CHEBI:58289"/>
        <dbReference type="ChEBI" id="CHEBI:58702"/>
        <dbReference type="EC" id="4.2.1.11"/>
    </reaction>
</comment>
<keyword evidence="9" id="KW-0963">Cytoplasm</keyword>
<keyword evidence="6 9" id="KW-0460">Magnesium</keyword>
<dbReference type="Proteomes" id="UP000185093">
    <property type="component" value="Unassembled WGS sequence"/>
</dbReference>
<dbReference type="PIRSF" id="PIRSF001400">
    <property type="entry name" value="Enolase"/>
    <property type="match status" value="1"/>
</dbReference>
<reference evidence="12 13" key="1">
    <citation type="submission" date="2016-11" db="EMBL/GenBank/DDBJ databases">
        <authorList>
            <person name="Varghese N."/>
            <person name="Submissions S."/>
        </authorList>
    </citation>
    <scope>NUCLEOTIDE SEQUENCE [LARGE SCALE GENOMIC DNA]</scope>
    <source>
        <strain evidence="12 13">DSM 20664</strain>
    </source>
</reference>
<dbReference type="PROSITE" id="PS00164">
    <property type="entry name" value="ENOLASE"/>
    <property type="match status" value="1"/>
</dbReference>
<evidence type="ECO:0000256" key="3">
    <source>
        <dbReference type="ARBA" id="ARBA00012058"/>
    </source>
</evidence>
<feature type="binding site" evidence="9">
    <location>
        <position position="367"/>
    </location>
    <ligand>
        <name>(2R)-2-phosphoglycerate</name>
        <dbReference type="ChEBI" id="CHEBI:58289"/>
    </ligand>
</feature>
<evidence type="ECO:0000256" key="2">
    <source>
        <dbReference type="ARBA" id="ARBA00009604"/>
    </source>
</evidence>
<dbReference type="PANTHER" id="PTHR11902:SF1">
    <property type="entry name" value="ENOLASE"/>
    <property type="match status" value="1"/>
</dbReference>
<dbReference type="Gene3D" id="3.20.20.120">
    <property type="entry name" value="Enolase-like C-terminal domain"/>
    <property type="match status" value="1"/>
</dbReference>
<evidence type="ECO:0000256" key="9">
    <source>
        <dbReference type="HAMAP-Rule" id="MF_00318"/>
    </source>
</evidence>
<dbReference type="InterPro" id="IPR029017">
    <property type="entry name" value="Enolase-like_N"/>
</dbReference>
<evidence type="ECO:0000256" key="1">
    <source>
        <dbReference type="ARBA" id="ARBA00005031"/>
    </source>
</evidence>
<comment type="subcellular location">
    <subcellularLocation>
        <location evidence="9">Cytoplasm</location>
    </subcellularLocation>
    <subcellularLocation>
        <location evidence="9">Secreted</location>
    </subcellularLocation>
    <subcellularLocation>
        <location evidence="9">Cell surface</location>
    </subcellularLocation>
    <text evidence="9">Fractions of enolase are present in both the cytoplasm and on the cell surface.</text>
</comment>
<feature type="binding site" evidence="9">
    <location>
        <position position="162"/>
    </location>
    <ligand>
        <name>(2R)-2-phosphoglycerate</name>
        <dbReference type="ChEBI" id="CHEBI:58289"/>
    </ligand>
</feature>
<sequence length="430" mass="46710">MSHIVGINAREILDSRGNPTVEAEVWLDDGVMARAAVPSGASTGKHEAIELRDKDKRYGGKGVLRAVENVNEKIAPEIIGLDPIEQKLIDKIMIDLDGTPNKSNLGANAMLAVSLAVARAAALERDLPLWRYIGGLGPFSLPTPLMNVINGGAHADNSLDVQEFMIVPHGADSFEEALRMGVEVYQSLKKLLKNKGKNTSVGDEGGFAPNLSGAEEALDVLVEAITAAGYKPGEEVSLALDVAASELYEDGLYCFKGEGKKYSKEQLVEYYMKLCRSYPFIISIEDGMAEDDFEGWKMLTQALGDEVQLVGDDLFVTNPQRLMQGISQGIGNAILVKLNQIGTLTETLDVVDMALRHSYSAIISHRSGETDDPFISDLAVATGVGQIKAGAPARIDRVAKYNQLLRISEELDDLAIYSGLKTFNRREKKR</sequence>
<keyword evidence="7 9" id="KW-0324">Glycolysis</keyword>
<keyword evidence="9" id="KW-0479">Metal-binding</keyword>
<dbReference type="InterPro" id="IPR020811">
    <property type="entry name" value="Enolase_N"/>
</dbReference>
<feature type="binding site" evidence="9">
    <location>
        <position position="241"/>
    </location>
    <ligand>
        <name>Mg(2+)</name>
        <dbReference type="ChEBI" id="CHEBI:18420"/>
    </ligand>
</feature>
<feature type="binding site" evidence="9">
    <location>
        <position position="312"/>
    </location>
    <ligand>
        <name>Mg(2+)</name>
        <dbReference type="ChEBI" id="CHEBI:18420"/>
    </ligand>
</feature>
<comment type="function">
    <text evidence="9">Catalyzes the reversible conversion of 2-phosphoglycerate (2-PG) into phosphoenolpyruvate (PEP). It is essential for the degradation of carbohydrates via glycolysis.</text>
</comment>
<feature type="active site" description="Proton donor" evidence="9">
    <location>
        <position position="204"/>
    </location>
</feature>
<dbReference type="PANTHER" id="PTHR11902">
    <property type="entry name" value="ENOLASE"/>
    <property type="match status" value="1"/>
</dbReference>
<evidence type="ECO:0000259" key="11">
    <source>
        <dbReference type="SMART" id="SM01193"/>
    </source>
</evidence>
<feature type="binding site" evidence="9">
    <location>
        <position position="366"/>
    </location>
    <ligand>
        <name>(2R)-2-phosphoglycerate</name>
        <dbReference type="ChEBI" id="CHEBI:58289"/>
    </ligand>
</feature>
<dbReference type="CDD" id="cd03313">
    <property type="entry name" value="enolase"/>
    <property type="match status" value="1"/>
</dbReference>
<comment type="similarity">
    <text evidence="2 9">Belongs to the enolase family.</text>
</comment>
<evidence type="ECO:0000313" key="13">
    <source>
        <dbReference type="Proteomes" id="UP000185093"/>
    </source>
</evidence>
<dbReference type="SFLD" id="SFLDF00002">
    <property type="entry name" value="enolase"/>
    <property type="match status" value="1"/>
</dbReference>
<dbReference type="Pfam" id="PF00113">
    <property type="entry name" value="Enolase_C"/>
    <property type="match status" value="1"/>
</dbReference>
<evidence type="ECO:0000256" key="6">
    <source>
        <dbReference type="ARBA" id="ARBA00022842"/>
    </source>
</evidence>
<organism evidence="12 13">
    <name type="scientific">Acetomicrobium flavidum</name>
    <dbReference type="NCBI Taxonomy" id="49896"/>
    <lineage>
        <taxon>Bacteria</taxon>
        <taxon>Thermotogati</taxon>
        <taxon>Synergistota</taxon>
        <taxon>Synergistia</taxon>
        <taxon>Synergistales</taxon>
        <taxon>Acetomicrobiaceae</taxon>
        <taxon>Acetomicrobium</taxon>
    </lineage>
</organism>
<name>A0ABY1JC61_9BACT</name>
<dbReference type="PRINTS" id="PR00148">
    <property type="entry name" value="ENOLASE"/>
</dbReference>
<keyword evidence="5 9" id="KW-0964">Secreted</keyword>
<comment type="cofactor">
    <cofactor evidence="9">
        <name>Mg(2+)</name>
        <dbReference type="ChEBI" id="CHEBI:18420"/>
    </cofactor>
    <text evidence="9">Binds a second Mg(2+) ion via substrate during catalysis.</text>
</comment>
<dbReference type="SMART" id="SM01193">
    <property type="entry name" value="Enolase_N"/>
    <property type="match status" value="1"/>
</dbReference>
<comment type="caution">
    <text evidence="12">The sequence shown here is derived from an EMBL/GenBank/DDBJ whole genome shotgun (WGS) entry which is preliminary data.</text>
</comment>
<accession>A0ABY1JC61</accession>
<feature type="binding site" evidence="9">
    <location>
        <position position="285"/>
    </location>
    <ligand>
        <name>Mg(2+)</name>
        <dbReference type="ChEBI" id="CHEBI:18420"/>
    </ligand>
</feature>
<dbReference type="InterPro" id="IPR036849">
    <property type="entry name" value="Enolase-like_C_sf"/>
</dbReference>
<evidence type="ECO:0000259" key="10">
    <source>
        <dbReference type="SMART" id="SM01192"/>
    </source>
</evidence>
<evidence type="ECO:0000256" key="8">
    <source>
        <dbReference type="ARBA" id="ARBA00023239"/>
    </source>
</evidence>
<dbReference type="InterPro" id="IPR020810">
    <property type="entry name" value="Enolase_C"/>
</dbReference>
<dbReference type="SUPFAM" id="SSF51604">
    <property type="entry name" value="Enolase C-terminal domain-like"/>
    <property type="match status" value="1"/>
</dbReference>
<dbReference type="Gene3D" id="3.30.390.10">
    <property type="entry name" value="Enolase-like, N-terminal domain"/>
    <property type="match status" value="1"/>
</dbReference>
<dbReference type="SMART" id="SM01192">
    <property type="entry name" value="Enolase_C"/>
    <property type="match status" value="1"/>
</dbReference>
<feature type="binding site" evidence="9">
    <location>
        <position position="388"/>
    </location>
    <ligand>
        <name>(2R)-2-phosphoglycerate</name>
        <dbReference type="ChEBI" id="CHEBI:58289"/>
    </ligand>
</feature>
<proteinExistence type="inferred from homology"/>
<dbReference type="SFLD" id="SFLDG00178">
    <property type="entry name" value="enolase"/>
    <property type="match status" value="1"/>
</dbReference>
<dbReference type="SUPFAM" id="SSF54826">
    <property type="entry name" value="Enolase N-terminal domain-like"/>
    <property type="match status" value="1"/>
</dbReference>
<comment type="pathway">
    <text evidence="1 9">Carbohydrate degradation; glycolysis; pyruvate from D-glyceraldehyde 3-phosphate: step 4/5.</text>
</comment>
<gene>
    <name evidence="9" type="primary">eno</name>
    <name evidence="12" type="ORF">SAMN05444368_0674</name>
</gene>
<feature type="binding site" evidence="9">
    <location>
        <position position="337"/>
    </location>
    <ligand>
        <name>(2R)-2-phosphoglycerate</name>
        <dbReference type="ChEBI" id="CHEBI:58289"/>
    </ligand>
</feature>
<dbReference type="RefSeq" id="WP_074199265.1">
    <property type="nucleotide sequence ID" value="NZ_FSQZ01000001.1"/>
</dbReference>
<protein>
    <recommendedName>
        <fullName evidence="4 9">Enolase</fullName>
        <ecNumber evidence="3 9">4.2.1.11</ecNumber>
    </recommendedName>
    <alternativeName>
        <fullName evidence="9">2-phospho-D-glycerate hydro-lyase</fullName>
    </alternativeName>
    <alternativeName>
        <fullName evidence="9">2-phosphoglycerate dehydratase</fullName>
    </alternativeName>
</protein>
<dbReference type="SFLD" id="SFLDS00001">
    <property type="entry name" value="Enolase"/>
    <property type="match status" value="1"/>
</dbReference>
<dbReference type="NCBIfam" id="TIGR01060">
    <property type="entry name" value="eno"/>
    <property type="match status" value="1"/>
</dbReference>
<evidence type="ECO:0000256" key="5">
    <source>
        <dbReference type="ARBA" id="ARBA00022525"/>
    </source>
</evidence>
<evidence type="ECO:0000313" key="12">
    <source>
        <dbReference type="EMBL" id="SIN64825.1"/>
    </source>
</evidence>
<feature type="active site" description="Proton acceptor" evidence="9">
    <location>
        <position position="337"/>
    </location>
</feature>
<dbReference type="EC" id="4.2.1.11" evidence="3 9"/>
<dbReference type="EMBL" id="FSQZ01000001">
    <property type="protein sequence ID" value="SIN64825.1"/>
    <property type="molecule type" value="Genomic_DNA"/>
</dbReference>
<evidence type="ECO:0000256" key="4">
    <source>
        <dbReference type="ARBA" id="ARBA00017068"/>
    </source>
</evidence>
<dbReference type="HAMAP" id="MF_00318">
    <property type="entry name" value="Enolase"/>
    <property type="match status" value="1"/>
</dbReference>
<feature type="domain" description="Enolase N-terminal" evidence="11">
    <location>
        <begin position="4"/>
        <end position="133"/>
    </location>
</feature>
<dbReference type="Pfam" id="PF03952">
    <property type="entry name" value="Enolase_N"/>
    <property type="match status" value="1"/>
</dbReference>